<reference evidence="1 2" key="1">
    <citation type="submission" date="2016-05" db="EMBL/GenBank/DDBJ databases">
        <title>Draft genome sequence of a porcine commensal Rothia nasimurium.</title>
        <authorList>
            <person name="Gaiser R.A."/>
            <person name="Van Baarlen P."/>
            <person name="Wells J.M."/>
        </authorList>
    </citation>
    <scope>NUCLEOTIDE SEQUENCE [LARGE SCALE GENOMIC DNA]</scope>
    <source>
        <strain evidence="1 2">PT-32</strain>
    </source>
</reference>
<comment type="caution">
    <text evidence="1">The sequence shown here is derived from an EMBL/GenBank/DDBJ whole genome shotgun (WGS) entry which is preliminary data.</text>
</comment>
<evidence type="ECO:0000313" key="2">
    <source>
        <dbReference type="Proteomes" id="UP000192359"/>
    </source>
</evidence>
<gene>
    <name evidence="1" type="ORF">A7979_11000</name>
</gene>
<dbReference type="RefSeq" id="WP_083091425.1">
    <property type="nucleotide sequence ID" value="NZ_LXWF01000012.1"/>
</dbReference>
<dbReference type="Pfam" id="PF13177">
    <property type="entry name" value="DNA_pol3_delta2"/>
    <property type="match status" value="1"/>
</dbReference>
<proteinExistence type="predicted"/>
<dbReference type="SUPFAM" id="SSF52540">
    <property type="entry name" value="P-loop containing nucleoside triphosphate hydrolases"/>
    <property type="match status" value="1"/>
</dbReference>
<keyword evidence="2" id="KW-1185">Reference proteome</keyword>
<dbReference type="EMBL" id="LXWF01000012">
    <property type="protein sequence ID" value="ORC20643.1"/>
    <property type="molecule type" value="Genomic_DNA"/>
</dbReference>
<dbReference type="Proteomes" id="UP000192359">
    <property type="component" value="Unassembled WGS sequence"/>
</dbReference>
<accession>A0A1Y1RQ67</accession>
<protein>
    <submittedName>
        <fullName evidence="1">DNA polymerase III subunit delta</fullName>
    </submittedName>
</protein>
<dbReference type="InterPro" id="IPR027417">
    <property type="entry name" value="P-loop_NTPase"/>
</dbReference>
<evidence type="ECO:0000313" key="1">
    <source>
        <dbReference type="EMBL" id="ORC20643.1"/>
    </source>
</evidence>
<dbReference type="AlphaFoldDB" id="A0A1Y1RQ67"/>
<dbReference type="NCBIfam" id="NF005926">
    <property type="entry name" value="PRK07940.1"/>
    <property type="match status" value="1"/>
</dbReference>
<name>A0A1Y1RQ67_9MICC</name>
<sequence length="385" mass="42053">MSVFDTLTGQQAVRVQLAQAAAEEKPTHAWLFTGPPGAGNATAALAFAAALLCDQTDPAARGCGHCRSCTTVLSGSHADFLHFTTEKTTITIEEARDFVVKAQDRPAVGRWRVMLIEDADRMPERTSNVLLKAIEEPPPHTIWLLAAPSPADVLVTIRSRCLPVQLRTPAVGDVAARLLADAQTRGENLEPQQAQFVARLAQGNLEVAHRLATDAQARKRRSTVVQMPITLRSIAAAMEAADDLITIAEAEAQADAEARNEAERAALLTALGYENGEKLSPTHRAQVRQLEEDQKRRAKRIQTDTLDRFLADIQTVFRDVLTVQLSTGVEIINAHLADDIYAYAERTAPERTLAHLDTVATTRRRIRTNAGARLAFEAMMTSFIA</sequence>
<dbReference type="InterPro" id="IPR050238">
    <property type="entry name" value="DNA_Rep/Repair_Clamp_Loader"/>
</dbReference>
<dbReference type="PANTHER" id="PTHR11669">
    <property type="entry name" value="REPLICATION FACTOR C / DNA POLYMERASE III GAMMA-TAU SUBUNIT"/>
    <property type="match status" value="1"/>
</dbReference>
<dbReference type="Gene3D" id="3.40.50.300">
    <property type="entry name" value="P-loop containing nucleotide triphosphate hydrolases"/>
    <property type="match status" value="1"/>
</dbReference>
<dbReference type="GO" id="GO:0006261">
    <property type="term" value="P:DNA-templated DNA replication"/>
    <property type="evidence" value="ECO:0007669"/>
    <property type="project" value="TreeGrafter"/>
</dbReference>
<organism evidence="1 2">
    <name type="scientific">Rothia nasimurium</name>
    <dbReference type="NCBI Taxonomy" id="85336"/>
    <lineage>
        <taxon>Bacteria</taxon>
        <taxon>Bacillati</taxon>
        <taxon>Actinomycetota</taxon>
        <taxon>Actinomycetes</taxon>
        <taxon>Micrococcales</taxon>
        <taxon>Micrococcaceae</taxon>
        <taxon>Rothia</taxon>
    </lineage>
</organism>
<dbReference type="OrthoDB" id="9809531at2"/>
<dbReference type="PANTHER" id="PTHR11669:SF8">
    <property type="entry name" value="DNA POLYMERASE III SUBUNIT DELTA"/>
    <property type="match status" value="1"/>
</dbReference>